<dbReference type="EMBL" id="CM023482">
    <property type="protein sequence ID" value="KAH6940161.1"/>
    <property type="molecule type" value="Genomic_DNA"/>
</dbReference>
<proteinExistence type="predicted"/>
<evidence type="ECO:0000313" key="1">
    <source>
        <dbReference type="EMBL" id="KAH6940161.1"/>
    </source>
</evidence>
<dbReference type="Proteomes" id="UP000821845">
    <property type="component" value="Chromosome 2"/>
</dbReference>
<gene>
    <name evidence="1" type="ORF">HPB50_025969</name>
</gene>
<reference evidence="1" key="1">
    <citation type="submission" date="2020-05" db="EMBL/GenBank/DDBJ databases">
        <title>Large-scale comparative analyses of tick genomes elucidate their genetic diversity and vector capacities.</title>
        <authorList>
            <person name="Jia N."/>
            <person name="Wang J."/>
            <person name="Shi W."/>
            <person name="Du L."/>
            <person name="Sun Y."/>
            <person name="Zhan W."/>
            <person name="Jiang J."/>
            <person name="Wang Q."/>
            <person name="Zhang B."/>
            <person name="Ji P."/>
            <person name="Sakyi L.B."/>
            <person name="Cui X."/>
            <person name="Yuan T."/>
            <person name="Jiang B."/>
            <person name="Yang W."/>
            <person name="Lam T.T.-Y."/>
            <person name="Chang Q."/>
            <person name="Ding S."/>
            <person name="Wang X."/>
            <person name="Zhu J."/>
            <person name="Ruan X."/>
            <person name="Zhao L."/>
            <person name="Wei J."/>
            <person name="Que T."/>
            <person name="Du C."/>
            <person name="Cheng J."/>
            <person name="Dai P."/>
            <person name="Han X."/>
            <person name="Huang E."/>
            <person name="Gao Y."/>
            <person name="Liu J."/>
            <person name="Shao H."/>
            <person name="Ye R."/>
            <person name="Li L."/>
            <person name="Wei W."/>
            <person name="Wang X."/>
            <person name="Wang C."/>
            <person name="Yang T."/>
            <person name="Huo Q."/>
            <person name="Li W."/>
            <person name="Guo W."/>
            <person name="Chen H."/>
            <person name="Zhou L."/>
            <person name="Ni X."/>
            <person name="Tian J."/>
            <person name="Zhou Y."/>
            <person name="Sheng Y."/>
            <person name="Liu T."/>
            <person name="Pan Y."/>
            <person name="Xia L."/>
            <person name="Li J."/>
            <person name="Zhao F."/>
            <person name="Cao W."/>
        </authorList>
    </citation>
    <scope>NUCLEOTIDE SEQUENCE</scope>
    <source>
        <strain evidence="1">Hyas-2018</strain>
    </source>
</reference>
<comment type="caution">
    <text evidence="1">The sequence shown here is derived from an EMBL/GenBank/DDBJ whole genome shotgun (WGS) entry which is preliminary data.</text>
</comment>
<sequence>MAQNEQRARVGPYGFEWPEGFDHEVHEAFWRDYRAVLARRLHKWERLLSNARPAAYPNLRHSSAKLKRYVRKGVPREHRKQVWMVLSGAAAMQSEQRGLYQSLLQQSRRPDLVETIQIDVPRTFPDNVYFQGGGQQQQSLFNILVAYAHFNQGVGYCQGLNFIAGLLLLATEDEEATFWLLRALLERLLPDYYGRHMTGLLTDIEVLAEERMPQVHAHLAKYDVSWAIMTTKWFVCLFAEVLPIETVLRVWDSLFLEGSKVLFRVAITLVAQGQEKILAAHGLGEIMAAFKEAASGPQVTDCHAFLKTVLRVWDSLFLEGSKVLFRVAITLVAQGQEKILAAHGLGEIMAAFKEAASGPQVTDCHAFLKAIFKQPKSLKRAHIEQLRASCRERVIAARR</sequence>
<organism evidence="1 2">
    <name type="scientific">Hyalomma asiaticum</name>
    <name type="common">Tick</name>
    <dbReference type="NCBI Taxonomy" id="266040"/>
    <lineage>
        <taxon>Eukaryota</taxon>
        <taxon>Metazoa</taxon>
        <taxon>Ecdysozoa</taxon>
        <taxon>Arthropoda</taxon>
        <taxon>Chelicerata</taxon>
        <taxon>Arachnida</taxon>
        <taxon>Acari</taxon>
        <taxon>Parasitiformes</taxon>
        <taxon>Ixodida</taxon>
        <taxon>Ixodoidea</taxon>
        <taxon>Ixodidae</taxon>
        <taxon>Hyalomminae</taxon>
        <taxon>Hyalomma</taxon>
    </lineage>
</organism>
<keyword evidence="2" id="KW-1185">Reference proteome</keyword>
<accession>A0ACB7T231</accession>
<name>A0ACB7T231_HYAAI</name>
<protein>
    <submittedName>
        <fullName evidence="1">Uncharacterized protein</fullName>
    </submittedName>
</protein>
<evidence type="ECO:0000313" key="2">
    <source>
        <dbReference type="Proteomes" id="UP000821845"/>
    </source>
</evidence>